<protein>
    <submittedName>
        <fullName evidence="3">Glutathione S-transferase</fullName>
        <ecNumber evidence="3">2.5.1.18</ecNumber>
    </submittedName>
</protein>
<proteinExistence type="predicted"/>
<dbReference type="InterPro" id="IPR004046">
    <property type="entry name" value="GST_C"/>
</dbReference>
<dbReference type="PROSITE" id="PS51354">
    <property type="entry name" value="GLUTAREDOXIN_2"/>
    <property type="match status" value="1"/>
</dbReference>
<evidence type="ECO:0000259" key="2">
    <source>
        <dbReference type="PROSITE" id="PS50405"/>
    </source>
</evidence>
<evidence type="ECO:0000313" key="4">
    <source>
        <dbReference type="Proteomes" id="UP001549320"/>
    </source>
</evidence>
<feature type="domain" description="GST C-terminal" evidence="2">
    <location>
        <begin position="88"/>
        <end position="221"/>
    </location>
</feature>
<dbReference type="Pfam" id="PF00043">
    <property type="entry name" value="GST_C"/>
    <property type="match status" value="1"/>
</dbReference>
<reference evidence="3 4" key="1">
    <citation type="submission" date="2024-06" db="EMBL/GenBank/DDBJ databases">
        <title>Sorghum-associated microbial communities from plants grown in Nebraska, USA.</title>
        <authorList>
            <person name="Schachtman D."/>
        </authorList>
    </citation>
    <scope>NUCLEOTIDE SEQUENCE [LARGE SCALE GENOMIC DNA]</scope>
    <source>
        <strain evidence="3 4">2709</strain>
    </source>
</reference>
<gene>
    <name evidence="3" type="ORF">ABIE13_000655</name>
</gene>
<dbReference type="InterPro" id="IPR036282">
    <property type="entry name" value="Glutathione-S-Trfase_C_sf"/>
</dbReference>
<dbReference type="InterPro" id="IPR010987">
    <property type="entry name" value="Glutathione-S-Trfase_C-like"/>
</dbReference>
<dbReference type="InterPro" id="IPR004045">
    <property type="entry name" value="Glutathione_S-Trfase_N"/>
</dbReference>
<evidence type="ECO:0000313" key="3">
    <source>
        <dbReference type="EMBL" id="MET4575558.1"/>
    </source>
</evidence>
<dbReference type="Pfam" id="PF13417">
    <property type="entry name" value="GST_N_3"/>
    <property type="match status" value="1"/>
</dbReference>
<accession>A0ABV2Q3F9</accession>
<dbReference type="PANTHER" id="PTHR43968:SF6">
    <property type="entry name" value="GLUTATHIONE S-TRANSFERASE OMEGA"/>
    <property type="match status" value="1"/>
</dbReference>
<dbReference type="InterPro" id="IPR036249">
    <property type="entry name" value="Thioredoxin-like_sf"/>
</dbReference>
<dbReference type="SUPFAM" id="SSF47616">
    <property type="entry name" value="GST C-terminal domain-like"/>
    <property type="match status" value="1"/>
</dbReference>
<organism evidence="3 4">
    <name type="scientific">Ottowia thiooxydans</name>
    <dbReference type="NCBI Taxonomy" id="219182"/>
    <lineage>
        <taxon>Bacteria</taxon>
        <taxon>Pseudomonadati</taxon>
        <taxon>Pseudomonadota</taxon>
        <taxon>Betaproteobacteria</taxon>
        <taxon>Burkholderiales</taxon>
        <taxon>Comamonadaceae</taxon>
        <taxon>Ottowia</taxon>
    </lineage>
</organism>
<dbReference type="InterPro" id="IPR040079">
    <property type="entry name" value="Glutathione_S-Trfase"/>
</dbReference>
<name>A0ABV2Q3F9_9BURK</name>
<dbReference type="Gene3D" id="3.40.30.10">
    <property type="entry name" value="Glutaredoxin"/>
    <property type="match status" value="1"/>
</dbReference>
<dbReference type="GO" id="GO:0004364">
    <property type="term" value="F:glutathione transferase activity"/>
    <property type="evidence" value="ECO:0007669"/>
    <property type="project" value="UniProtKB-EC"/>
</dbReference>
<sequence length="221" mass="24867">MPPVLYTFRRCPYAMRARWAILVSGVEVQMQEVSLRNKPAAMLAASPKATVPVLVVSDGQVIDQSLDIMLWALGQHDPEQWLEPVGSDPKEMLELINACELDFKPYLDRYKYPTRYQSEWAPSAAASGLAEQEKAFSDLNFAKAHRFLEQLAQQLAQAPALSGQKLALADYAIVPFIRQMARHDRPRFKDSMVPALTMWMDRLLAQGSFEAVMKKPPGTSE</sequence>
<dbReference type="CDD" id="cd03060">
    <property type="entry name" value="GST_N_Omega_like"/>
    <property type="match status" value="1"/>
</dbReference>
<dbReference type="PANTHER" id="PTHR43968">
    <property type="match status" value="1"/>
</dbReference>
<dbReference type="SUPFAM" id="SSF52833">
    <property type="entry name" value="Thioredoxin-like"/>
    <property type="match status" value="1"/>
</dbReference>
<evidence type="ECO:0000259" key="1">
    <source>
        <dbReference type="PROSITE" id="PS50404"/>
    </source>
</evidence>
<dbReference type="Proteomes" id="UP001549320">
    <property type="component" value="Unassembled WGS sequence"/>
</dbReference>
<feature type="domain" description="GST N-terminal" evidence="1">
    <location>
        <begin position="1"/>
        <end position="80"/>
    </location>
</feature>
<keyword evidence="3" id="KW-0808">Transferase</keyword>
<dbReference type="EMBL" id="JBEPSH010000001">
    <property type="protein sequence ID" value="MET4575558.1"/>
    <property type="molecule type" value="Genomic_DNA"/>
</dbReference>
<dbReference type="InterPro" id="IPR050983">
    <property type="entry name" value="GST_Omega/HSP26"/>
</dbReference>
<dbReference type="PROSITE" id="PS50405">
    <property type="entry name" value="GST_CTER"/>
    <property type="match status" value="1"/>
</dbReference>
<comment type="caution">
    <text evidence="3">The sequence shown here is derived from an EMBL/GenBank/DDBJ whole genome shotgun (WGS) entry which is preliminary data.</text>
</comment>
<dbReference type="RefSeq" id="WP_354441064.1">
    <property type="nucleotide sequence ID" value="NZ_JBEPSH010000001.1"/>
</dbReference>
<dbReference type="SFLD" id="SFLDS00019">
    <property type="entry name" value="Glutathione_Transferase_(cytos"/>
    <property type="match status" value="1"/>
</dbReference>
<dbReference type="EC" id="2.5.1.18" evidence="3"/>
<keyword evidence="4" id="KW-1185">Reference proteome</keyword>
<dbReference type="Gene3D" id="1.20.1050.10">
    <property type="match status" value="1"/>
</dbReference>
<dbReference type="PROSITE" id="PS50404">
    <property type="entry name" value="GST_NTER"/>
    <property type="match status" value="1"/>
</dbReference>